<dbReference type="InterPro" id="IPR018575">
    <property type="entry name" value="Restrct_endonuc_II_Eco29kI"/>
</dbReference>
<name>A0ABT0UUC5_9ACTN</name>
<evidence type="ECO:0000313" key="2">
    <source>
        <dbReference type="EMBL" id="MCM2391225.1"/>
    </source>
</evidence>
<dbReference type="EMBL" id="JAMQAW010000029">
    <property type="protein sequence ID" value="MCM2391225.1"/>
    <property type="molecule type" value="Genomic_DNA"/>
</dbReference>
<dbReference type="GO" id="GO:0016787">
    <property type="term" value="F:hydrolase activity"/>
    <property type="evidence" value="ECO:0007669"/>
    <property type="project" value="UniProtKB-KW"/>
</dbReference>
<proteinExistence type="predicted"/>
<evidence type="ECO:0000313" key="3">
    <source>
        <dbReference type="Proteomes" id="UP001431429"/>
    </source>
</evidence>
<keyword evidence="2" id="KW-0255">Endonuclease</keyword>
<dbReference type="EC" id="3.1.21.-" evidence="2"/>
<protein>
    <submittedName>
        <fullName evidence="2">Eco29kI family restriction endonuclease</fullName>
        <ecNumber evidence="2">3.1.21.-</ecNumber>
    </submittedName>
</protein>
<dbReference type="RefSeq" id="WP_250921547.1">
    <property type="nucleotide sequence ID" value="NZ_JAMQAW010000029.1"/>
</dbReference>
<reference evidence="2" key="1">
    <citation type="submission" date="2022-06" db="EMBL/GenBank/DDBJ databases">
        <title>Genome public.</title>
        <authorList>
            <person name="Sun Q."/>
        </authorList>
    </citation>
    <scope>NUCLEOTIDE SEQUENCE</scope>
    <source>
        <strain evidence="2">CWNU-1</strain>
    </source>
</reference>
<dbReference type="Proteomes" id="UP001431429">
    <property type="component" value="Unassembled WGS sequence"/>
</dbReference>
<keyword evidence="2" id="KW-0540">Nuclease</keyword>
<accession>A0ABT0UUC5</accession>
<organism evidence="2 3">
    <name type="scientific">Streptomyces albipurpureus</name>
    <dbReference type="NCBI Taxonomy" id="2897419"/>
    <lineage>
        <taxon>Bacteria</taxon>
        <taxon>Bacillati</taxon>
        <taxon>Actinomycetota</taxon>
        <taxon>Actinomycetes</taxon>
        <taxon>Kitasatosporales</taxon>
        <taxon>Streptomycetaceae</taxon>
        <taxon>Streptomyces</taxon>
    </lineage>
</organism>
<comment type="caution">
    <text evidence="2">The sequence shown here is derived from an EMBL/GenBank/DDBJ whole genome shotgun (WGS) entry which is preliminary data.</text>
</comment>
<feature type="region of interest" description="Disordered" evidence="1">
    <location>
        <begin position="146"/>
        <end position="171"/>
    </location>
</feature>
<keyword evidence="3" id="KW-1185">Reference proteome</keyword>
<keyword evidence="2" id="KW-0378">Hydrolase</keyword>
<dbReference type="GO" id="GO:0004519">
    <property type="term" value="F:endonuclease activity"/>
    <property type="evidence" value="ECO:0007669"/>
    <property type="project" value="UniProtKB-KW"/>
</dbReference>
<gene>
    <name evidence="2" type="ORF">NBG84_23520</name>
</gene>
<evidence type="ECO:0000256" key="1">
    <source>
        <dbReference type="SAM" id="MobiDB-lite"/>
    </source>
</evidence>
<dbReference type="Pfam" id="PF09517">
    <property type="entry name" value="RE_Eco29kI"/>
    <property type="match status" value="1"/>
</dbReference>
<sequence>MPAEYAPAWFDPLSTEQIANTICETFERQPLVSMTHEISRFEGSGLYALYYRGASVDLYLPLASLQIPVYAGQALSSNSATGERVRERYPLHSRLKQHRLSIMEGSLPIAEFRFRALLLPDVHADLGENALRFGYTPVWNSKLKGFGSKEQGATTRQSKKSKWDTVHDGRRRTHGGVVHDIEKLAIETKAHIAQQVSDYEELPWPHPPTDTYLDLDIP</sequence>